<dbReference type="InterPro" id="IPR036034">
    <property type="entry name" value="PDZ_sf"/>
</dbReference>
<evidence type="ECO:0000256" key="2">
    <source>
        <dbReference type="ARBA" id="ARBA00022670"/>
    </source>
</evidence>
<keyword evidence="11" id="KW-1185">Reference proteome</keyword>
<dbReference type="InterPro" id="IPR041489">
    <property type="entry name" value="PDZ_6"/>
</dbReference>
<evidence type="ECO:0000256" key="7">
    <source>
        <dbReference type="SAM" id="SignalP"/>
    </source>
</evidence>
<dbReference type="InterPro" id="IPR005151">
    <property type="entry name" value="Tail-specific_protease"/>
</dbReference>
<dbReference type="GO" id="GO:0008236">
    <property type="term" value="F:serine-type peptidase activity"/>
    <property type="evidence" value="ECO:0007669"/>
    <property type="project" value="UniProtKB-KW"/>
</dbReference>
<evidence type="ECO:0000256" key="4">
    <source>
        <dbReference type="ARBA" id="ARBA00022825"/>
    </source>
</evidence>
<dbReference type="Pfam" id="PF17820">
    <property type="entry name" value="PDZ_6"/>
    <property type="match status" value="1"/>
</dbReference>
<evidence type="ECO:0000256" key="3">
    <source>
        <dbReference type="ARBA" id="ARBA00022801"/>
    </source>
</evidence>
<dbReference type="SMART" id="SM00228">
    <property type="entry name" value="PDZ"/>
    <property type="match status" value="1"/>
</dbReference>
<sequence length="469" mass="51767">MSRWNLAWLLAVPALVALGLAASFSAPPPDKDYQLVRTIVDVLAEVDRNYVRELTDDEKKKLVEEMINGGLERLDPHSQYFNEEELTAFETQSEGQFGGVGILLTKDAKTPYLKVEAPMPGTPAYEAGIQANDLILKVKFEGGEKSTENLRIDEVRKFIIGPAGTQVTLTIVHDGATKEEDVTLTRAIIVQHPVQGIARDAADPTKWDFMADKENKIAYVRLTGFSEQSDKELRAAVEQAEKDGARGLILDLRDNPGGLLNQAVAISDLFLKEGTIVSTRDRNGGGRKWVAKPENTLFEPADKKPIVVLVNRNSASASEIVASALQDNKRAVVIGERSYGKGSVQKVFNMPNRKAAVKLTTETWLTPAGKNIHRWPDSKETDEWGVKPEQGFEVKLTDDQRREYFTHLLSLDRVRGKPGAKDGNSKDKPEQPKAAKPYKDPVMEKALDYLRGKVKEVGAVGVVERSVAA</sequence>
<dbReference type="CDD" id="cd07560">
    <property type="entry name" value="Peptidase_S41_CPP"/>
    <property type="match status" value="1"/>
</dbReference>
<comment type="caution">
    <text evidence="10">The sequence shown here is derived from an EMBL/GenBank/DDBJ whole genome shotgun (WGS) entry which is preliminary data.</text>
</comment>
<keyword evidence="4 5" id="KW-0720">Serine protease</keyword>
<feature type="chain" id="PRO_5012217548" evidence="7">
    <location>
        <begin position="26"/>
        <end position="469"/>
    </location>
</feature>
<dbReference type="CDD" id="cd06782">
    <property type="entry name" value="cpPDZ_CPP-like"/>
    <property type="match status" value="1"/>
</dbReference>
<dbReference type="Gene3D" id="3.30.750.44">
    <property type="match status" value="1"/>
</dbReference>
<dbReference type="Proteomes" id="UP000214646">
    <property type="component" value="Unassembled WGS sequence"/>
</dbReference>
<evidence type="ECO:0000259" key="9">
    <source>
        <dbReference type="SMART" id="SM00245"/>
    </source>
</evidence>
<gene>
    <name evidence="10" type="ORF">FRUB_05521</name>
</gene>
<evidence type="ECO:0000313" key="11">
    <source>
        <dbReference type="Proteomes" id="UP000214646"/>
    </source>
</evidence>
<dbReference type="SUPFAM" id="SSF52096">
    <property type="entry name" value="ClpP/crotonase"/>
    <property type="match status" value="1"/>
</dbReference>
<evidence type="ECO:0000313" key="10">
    <source>
        <dbReference type="EMBL" id="OWK40602.1"/>
    </source>
</evidence>
<feature type="domain" description="Tail specific protease" evidence="9">
    <location>
        <begin position="177"/>
        <end position="393"/>
    </location>
</feature>
<dbReference type="SUPFAM" id="SSF50156">
    <property type="entry name" value="PDZ domain-like"/>
    <property type="match status" value="1"/>
</dbReference>
<dbReference type="GO" id="GO:0030288">
    <property type="term" value="C:outer membrane-bounded periplasmic space"/>
    <property type="evidence" value="ECO:0007669"/>
    <property type="project" value="TreeGrafter"/>
</dbReference>
<dbReference type="EMBL" id="NIDE01000008">
    <property type="protein sequence ID" value="OWK40602.1"/>
    <property type="molecule type" value="Genomic_DNA"/>
</dbReference>
<dbReference type="PANTHER" id="PTHR32060:SF30">
    <property type="entry name" value="CARBOXY-TERMINAL PROCESSING PROTEASE CTPA"/>
    <property type="match status" value="1"/>
</dbReference>
<proteinExistence type="inferred from homology"/>
<reference evidence="11" key="1">
    <citation type="submission" date="2017-06" db="EMBL/GenBank/DDBJ databases">
        <title>Genome analysis of Fimbriiglobus ruber SP5, the first member of the order Planctomycetales with confirmed chitinolytic capability.</title>
        <authorList>
            <person name="Ravin N.V."/>
            <person name="Rakitin A.L."/>
            <person name="Ivanova A.A."/>
            <person name="Beletsky A.V."/>
            <person name="Kulichevskaya I.S."/>
            <person name="Mardanov A.V."/>
            <person name="Dedysh S.N."/>
        </authorList>
    </citation>
    <scope>NUCLEOTIDE SEQUENCE [LARGE SCALE GENOMIC DNA]</scope>
    <source>
        <strain evidence="11">SP5</strain>
    </source>
</reference>
<dbReference type="OrthoDB" id="9812068at2"/>
<dbReference type="PANTHER" id="PTHR32060">
    <property type="entry name" value="TAIL-SPECIFIC PROTEASE"/>
    <property type="match status" value="1"/>
</dbReference>
<protein>
    <submittedName>
        <fullName evidence="10">Carboxyl-terminal protease</fullName>
    </submittedName>
</protein>
<keyword evidence="2 5" id="KW-0645">Protease</keyword>
<accession>A0A225DGM6</accession>
<dbReference type="InterPro" id="IPR001478">
    <property type="entry name" value="PDZ"/>
</dbReference>
<keyword evidence="7" id="KW-0732">Signal</keyword>
<feature type="region of interest" description="Disordered" evidence="6">
    <location>
        <begin position="415"/>
        <end position="441"/>
    </location>
</feature>
<dbReference type="InterPro" id="IPR004447">
    <property type="entry name" value="Peptidase_S41A"/>
</dbReference>
<dbReference type="AlphaFoldDB" id="A0A225DGM6"/>
<evidence type="ECO:0000256" key="5">
    <source>
        <dbReference type="RuleBase" id="RU004404"/>
    </source>
</evidence>
<dbReference type="Gene3D" id="3.90.226.10">
    <property type="entry name" value="2-enoyl-CoA Hydratase, Chain A, domain 1"/>
    <property type="match status" value="1"/>
</dbReference>
<feature type="domain" description="PDZ" evidence="8">
    <location>
        <begin position="98"/>
        <end position="175"/>
    </location>
</feature>
<comment type="similarity">
    <text evidence="1 5">Belongs to the peptidase S41A family.</text>
</comment>
<evidence type="ECO:0000256" key="6">
    <source>
        <dbReference type="SAM" id="MobiDB-lite"/>
    </source>
</evidence>
<dbReference type="GO" id="GO:0006508">
    <property type="term" value="P:proteolysis"/>
    <property type="evidence" value="ECO:0007669"/>
    <property type="project" value="UniProtKB-KW"/>
</dbReference>
<dbReference type="RefSeq" id="WP_088256495.1">
    <property type="nucleotide sequence ID" value="NZ_NIDE01000008.1"/>
</dbReference>
<dbReference type="GO" id="GO:0004175">
    <property type="term" value="F:endopeptidase activity"/>
    <property type="evidence" value="ECO:0007669"/>
    <property type="project" value="TreeGrafter"/>
</dbReference>
<evidence type="ECO:0000256" key="1">
    <source>
        <dbReference type="ARBA" id="ARBA00009179"/>
    </source>
</evidence>
<name>A0A225DGM6_9BACT</name>
<dbReference type="Pfam" id="PF03572">
    <property type="entry name" value="Peptidase_S41"/>
    <property type="match status" value="1"/>
</dbReference>
<dbReference type="Gene3D" id="2.30.42.10">
    <property type="match status" value="1"/>
</dbReference>
<feature type="signal peptide" evidence="7">
    <location>
        <begin position="1"/>
        <end position="25"/>
    </location>
</feature>
<dbReference type="NCBIfam" id="TIGR00225">
    <property type="entry name" value="prc"/>
    <property type="match status" value="1"/>
</dbReference>
<dbReference type="SMART" id="SM00245">
    <property type="entry name" value="TSPc"/>
    <property type="match status" value="1"/>
</dbReference>
<dbReference type="InterPro" id="IPR029045">
    <property type="entry name" value="ClpP/crotonase-like_dom_sf"/>
</dbReference>
<evidence type="ECO:0000259" key="8">
    <source>
        <dbReference type="SMART" id="SM00228"/>
    </source>
</evidence>
<dbReference type="GO" id="GO:0007165">
    <property type="term" value="P:signal transduction"/>
    <property type="evidence" value="ECO:0007669"/>
    <property type="project" value="TreeGrafter"/>
</dbReference>
<organism evidence="10 11">
    <name type="scientific">Fimbriiglobus ruber</name>
    <dbReference type="NCBI Taxonomy" id="1908690"/>
    <lineage>
        <taxon>Bacteria</taxon>
        <taxon>Pseudomonadati</taxon>
        <taxon>Planctomycetota</taxon>
        <taxon>Planctomycetia</taxon>
        <taxon>Gemmatales</taxon>
        <taxon>Gemmataceae</taxon>
        <taxon>Fimbriiglobus</taxon>
    </lineage>
</organism>
<keyword evidence="3 5" id="KW-0378">Hydrolase</keyword>